<evidence type="ECO:0000256" key="5">
    <source>
        <dbReference type="ARBA" id="ARBA00022989"/>
    </source>
</evidence>
<comment type="caution">
    <text evidence="9">The sequence shown here is derived from an EMBL/GenBank/DDBJ whole genome shotgun (WGS) entry which is preliminary data.</text>
</comment>
<accession>A0ABS5PN91</accession>
<proteinExistence type="inferred from homology"/>
<keyword evidence="6 7" id="KW-0472">Membrane</keyword>
<comment type="similarity">
    <text evidence="7">Belongs to the binding-protein-dependent transport system permease family.</text>
</comment>
<dbReference type="RefSeq" id="WP_213235643.1">
    <property type="nucleotide sequence ID" value="NZ_JAHBCL010000005.1"/>
</dbReference>
<evidence type="ECO:0000313" key="9">
    <source>
        <dbReference type="EMBL" id="MBS7525859.1"/>
    </source>
</evidence>
<evidence type="ECO:0000259" key="8">
    <source>
        <dbReference type="PROSITE" id="PS50928"/>
    </source>
</evidence>
<feature type="domain" description="ABC transmembrane type-1" evidence="8">
    <location>
        <begin position="67"/>
        <end position="247"/>
    </location>
</feature>
<dbReference type="PROSITE" id="PS50928">
    <property type="entry name" value="ABC_TM1"/>
    <property type="match status" value="1"/>
</dbReference>
<evidence type="ECO:0000256" key="7">
    <source>
        <dbReference type="RuleBase" id="RU363032"/>
    </source>
</evidence>
<evidence type="ECO:0000256" key="4">
    <source>
        <dbReference type="ARBA" id="ARBA00022692"/>
    </source>
</evidence>
<evidence type="ECO:0000256" key="3">
    <source>
        <dbReference type="ARBA" id="ARBA00022475"/>
    </source>
</evidence>
<keyword evidence="2 7" id="KW-0813">Transport</keyword>
<keyword evidence="5 7" id="KW-1133">Transmembrane helix</keyword>
<evidence type="ECO:0000256" key="1">
    <source>
        <dbReference type="ARBA" id="ARBA00004651"/>
    </source>
</evidence>
<dbReference type="CDD" id="cd06261">
    <property type="entry name" value="TM_PBP2"/>
    <property type="match status" value="1"/>
</dbReference>
<dbReference type="PANTHER" id="PTHR30151">
    <property type="entry name" value="ALKANE SULFONATE ABC TRANSPORTER-RELATED, MEMBRANE SUBUNIT"/>
    <property type="match status" value="1"/>
</dbReference>
<feature type="transmembrane region" description="Helical" evidence="7">
    <location>
        <begin position="228"/>
        <end position="247"/>
    </location>
</feature>
<dbReference type="PANTHER" id="PTHR30151:SF0">
    <property type="entry name" value="ABC TRANSPORTER PERMEASE PROTEIN MJ0413-RELATED"/>
    <property type="match status" value="1"/>
</dbReference>
<dbReference type="InterPro" id="IPR000515">
    <property type="entry name" value="MetI-like"/>
</dbReference>
<comment type="subcellular location">
    <subcellularLocation>
        <location evidence="1 7">Cell membrane</location>
        <topology evidence="1 7">Multi-pass membrane protein</topology>
    </subcellularLocation>
</comment>
<evidence type="ECO:0000313" key="10">
    <source>
        <dbReference type="Proteomes" id="UP000746471"/>
    </source>
</evidence>
<dbReference type="EMBL" id="JAHBCL010000005">
    <property type="protein sequence ID" value="MBS7525859.1"/>
    <property type="molecule type" value="Genomic_DNA"/>
</dbReference>
<feature type="transmembrane region" description="Helical" evidence="7">
    <location>
        <begin position="21"/>
        <end position="43"/>
    </location>
</feature>
<dbReference type="Proteomes" id="UP000746471">
    <property type="component" value="Unassembled WGS sequence"/>
</dbReference>
<organism evidence="9 10">
    <name type="scientific">Fusibacter paucivorans</name>
    <dbReference type="NCBI Taxonomy" id="76009"/>
    <lineage>
        <taxon>Bacteria</taxon>
        <taxon>Bacillati</taxon>
        <taxon>Bacillota</taxon>
        <taxon>Clostridia</taxon>
        <taxon>Eubacteriales</taxon>
        <taxon>Eubacteriales Family XII. Incertae Sedis</taxon>
        <taxon>Fusibacter</taxon>
    </lineage>
</organism>
<protein>
    <submittedName>
        <fullName evidence="9">ABC transporter permease subunit</fullName>
    </submittedName>
</protein>
<keyword evidence="3" id="KW-1003">Cell membrane</keyword>
<evidence type="ECO:0000256" key="6">
    <source>
        <dbReference type="ARBA" id="ARBA00023136"/>
    </source>
</evidence>
<evidence type="ECO:0000256" key="2">
    <source>
        <dbReference type="ARBA" id="ARBA00022448"/>
    </source>
</evidence>
<feature type="transmembrane region" description="Helical" evidence="7">
    <location>
        <begin position="112"/>
        <end position="138"/>
    </location>
</feature>
<name>A0ABS5PN91_9FIRM</name>
<dbReference type="Gene3D" id="1.10.3720.10">
    <property type="entry name" value="MetI-like"/>
    <property type="match status" value="1"/>
</dbReference>
<dbReference type="SUPFAM" id="SSF161098">
    <property type="entry name" value="MetI-like"/>
    <property type="match status" value="1"/>
</dbReference>
<keyword evidence="10" id="KW-1185">Reference proteome</keyword>
<reference evidence="9 10" key="1">
    <citation type="submission" date="2021-05" db="EMBL/GenBank/DDBJ databases">
        <title>Fusibacter ferrireducens sp. nov., an anaerobic, sulfur- and Fe-reducing bacterium isolated from the mangrove sediment.</title>
        <authorList>
            <person name="Qiu D."/>
        </authorList>
    </citation>
    <scope>NUCLEOTIDE SEQUENCE [LARGE SCALE GENOMIC DNA]</scope>
    <source>
        <strain evidence="9 10">DSM 12116</strain>
    </source>
</reference>
<feature type="transmembrane region" description="Helical" evidence="7">
    <location>
        <begin position="63"/>
        <end position="91"/>
    </location>
</feature>
<dbReference type="Pfam" id="PF00528">
    <property type="entry name" value="BPD_transp_1"/>
    <property type="match status" value="1"/>
</dbReference>
<dbReference type="InterPro" id="IPR035906">
    <property type="entry name" value="MetI-like_sf"/>
</dbReference>
<keyword evidence="4 7" id="KW-0812">Transmembrane</keyword>
<sequence length="252" mass="27884">MKLSINTDNNFQSGRHWGYRGLSAIALLITWWILSVMIGKQYIMPSPISVLKEIVNLLTTSTFYYTVFSTIFRTLICVVISLIGGVVLGIASGYYTALRGFLAPFIRIMQTLPTIVVIVYVIIWLSSAIAPIFVTWLITMPIVYANVLEGYDAISVEYREVFAVYELSPMKQLRCLVLPSVKPYLKAAVIAVTSLGLKVMIASEVLGQTQGSIGKSIQIAKINLQTEIVFAWAIVTIVIAISLEALLKKVLL</sequence>
<gene>
    <name evidence="9" type="ORF">KHM83_04110</name>
</gene>